<evidence type="ECO:0000256" key="2">
    <source>
        <dbReference type="SAM" id="MobiDB-lite"/>
    </source>
</evidence>
<feature type="region of interest" description="Disordered" evidence="2">
    <location>
        <begin position="1440"/>
        <end position="1582"/>
    </location>
</feature>
<evidence type="ECO:0000313" key="3">
    <source>
        <dbReference type="EMBL" id="QED22942.1"/>
    </source>
</evidence>
<keyword evidence="4" id="KW-1185">Reference proteome</keyword>
<feature type="region of interest" description="Disordered" evidence="2">
    <location>
        <begin position="795"/>
        <end position="820"/>
    </location>
</feature>
<feature type="compositionally biased region" description="Polar residues" evidence="2">
    <location>
        <begin position="734"/>
        <end position="762"/>
    </location>
</feature>
<feature type="compositionally biased region" description="Polar residues" evidence="2">
    <location>
        <begin position="169"/>
        <end position="182"/>
    </location>
</feature>
<proteinExistence type="predicted"/>
<dbReference type="Proteomes" id="UP000321934">
    <property type="component" value="Chromosome"/>
</dbReference>
<feature type="compositionally biased region" description="Basic and acidic residues" evidence="2">
    <location>
        <begin position="795"/>
        <end position="808"/>
    </location>
</feature>
<evidence type="ECO:0000313" key="4">
    <source>
        <dbReference type="Proteomes" id="UP000321934"/>
    </source>
</evidence>
<feature type="region of interest" description="Disordered" evidence="2">
    <location>
        <begin position="885"/>
        <end position="908"/>
    </location>
</feature>
<feature type="region of interest" description="Disordered" evidence="2">
    <location>
        <begin position="1091"/>
        <end position="1111"/>
    </location>
</feature>
<feature type="region of interest" description="Disordered" evidence="2">
    <location>
        <begin position="396"/>
        <end position="449"/>
    </location>
</feature>
<feature type="compositionally biased region" description="Basic and acidic residues" evidence="2">
    <location>
        <begin position="1559"/>
        <end position="1568"/>
    </location>
</feature>
<feature type="compositionally biased region" description="Polar residues" evidence="2">
    <location>
        <begin position="1573"/>
        <end position="1582"/>
    </location>
</feature>
<feature type="compositionally biased region" description="Polar residues" evidence="2">
    <location>
        <begin position="895"/>
        <end position="907"/>
    </location>
</feature>
<feature type="compositionally biased region" description="Low complexity" evidence="2">
    <location>
        <begin position="137"/>
        <end position="156"/>
    </location>
</feature>
<feature type="compositionally biased region" description="Basic and acidic residues" evidence="2">
    <location>
        <begin position="1526"/>
        <end position="1549"/>
    </location>
</feature>
<feature type="compositionally biased region" description="Polar residues" evidence="2">
    <location>
        <begin position="1488"/>
        <end position="1499"/>
    </location>
</feature>
<sequence length="1582" mass="179974">MDQNPLGLDIYEDALEQFTDRGLATVANQQIKMRVKTEENKGLQSGDENLLENQDQYTQRDGAQQIPQSIVKQNNKQNSQQPIPGQQDQNSARTQFNNFINGTEAQEPQQIKTARELNQKLQAQGYNLNTQNNNPKQPQASRPQSSQSQNSSNSIDINQVQRLDINNTGAQKQKQPKQNNFVNQSPSNSTQSNNLQNVQKELETATLARMIQMEKEYPKKMLTEDEQNIVNEIEKKMQKNKSTIDATDKFISDRPNDATVKQVSQYSTNKNILQVIPKSFIGGKDKFMKQLEQGISSPEKISFTDSGIIKIDNSNLLFTQDQFSTPPEKEAGLKMTQAIFHQAKKNHAIQQNNALEQEIQKIRDPSPELVAIQKAIDGANKTVNRANQILDRIKQSEENAKNKNDGFTQQKPLSPPRQSLPPTRNYEVQDPSGIKPSTQMSEDELKKQSQAIQASLNEIDQNKASIEQDLAKINDLVAESKKFTQDTNQRISDNVASIDEMQKAIKAIKDANNEKQNNLGVLSKAGDLTNDDRYRNAAGTNSISLEEMKLQNNIGKLQIENQTSKLNTQKQQTFIKDCESRASELNQKKVELDKQRQGLEQSAQEISNVTKEKQVNKGDISKLEDELQKLNQEEAANKLEHNNNTKTYTDNKNTFIQERTGLKNREVSTQEEFDKFKKDIEELKQKGADNKNVYLTKEQEFTQKQEEIQKKKDLLNAKISDLKVKNGEQVAPPDQQNNEIPNEPKSNQIPKKSNTNNQQPKTSELDSILKEKEASFNKLLQEKQEKEEQARLENERQVAEQKQKEEQRQNQISNLESSLQQNESVIDKKLQDGQAIEAQLQVIENQMEQDGISAEDFNKLRQSGIDEIDKLNQLKIELEEAKKKAQDDREKLNELGQNPQDNNQNKSIDVREKQDFGVVQANKLKTSLTGKMEGVMQQYNAQLTATQEIAKQGIDNQNIPNILQQLSDIDKNLNTIAQDRKTAITELNKLQSTIPNLQDYVKQNNADAMKIEQEIAKAKNGIAQSMTNVLQTMNAQDLQSLQDAINQSPDLQNNNITQQFQQQIDNRQQELQQQQDPPLILFDDENKDQEINPEQQNENQPTPPQDKLDGKGESLEAQNIEITFDDGIQQGKDEQKNKVNEAAEAFGKFGGGIDKYQNQEPQPEQLEQPKRMTVWDQIQLFHEQRRKHLQEIEAKRKAEEKAKELRRKNGIPEPSIFDGIKNWAKEKYQGIKDFFSPKKKENKSALEARKAFANVSDRNEYEPEPTKKVDLEKDFLPPDQTKKLQEAMLAKMNQATLGLKNQDVKAKGKPKADNLEQMINNMKFLQEGSKVPDGHTAMKIKVNGQTYTGIVPTENTKALVSNTPMTSVAPRKNGIENQNVKMSPEELLKKGEVLKQEYLNKLDKTMNTLNEKKFRGQDVKDIEQPVKSAEKIISKEKATTTKDNFARKSNPVAKHSDDFNIGIKQNPNNKSNLEPDLTKTTEIRPRTETQLNKRQNNLDDINDELGTNSDKKVAKNPETQSMPEKQNNESIKKKIEPLSNDGLDKKLKQILESGNIKIDPSKKYKTADDNFPPKQQSTGITH</sequence>
<feature type="compositionally biased region" description="Polar residues" evidence="2">
    <location>
        <begin position="127"/>
        <end position="136"/>
    </location>
</feature>
<feature type="compositionally biased region" description="Low complexity" evidence="2">
    <location>
        <begin position="183"/>
        <end position="196"/>
    </location>
</feature>
<feature type="region of interest" description="Disordered" evidence="2">
    <location>
        <begin position="169"/>
        <end position="196"/>
    </location>
</feature>
<reference evidence="3 4" key="1">
    <citation type="journal article" date="2019" name="ISME J.">
        <title>Deianiraea, an extracellular bacterium associated with the ciliate Paramecium, suggests an alternative scenario for the evolution of Rickettsiales.</title>
        <authorList>
            <person name="Castelli M."/>
            <person name="Sabaneyeva E."/>
            <person name="Lanzoni O."/>
            <person name="Lebedeva N."/>
            <person name="Floriano A.M."/>
            <person name="Gaiarsa S."/>
            <person name="Benken K."/>
            <person name="Modeo L."/>
            <person name="Bandi C."/>
            <person name="Potekhin A."/>
            <person name="Sassera D."/>
            <person name="Petroni G."/>
        </authorList>
    </citation>
    <scope>NUCLEOTIDE SEQUENCE [LARGE SCALE GENOMIC DNA]</scope>
    <source>
        <strain evidence="3">CyL4-1</strain>
    </source>
</reference>
<keyword evidence="1" id="KW-0175">Coiled coil</keyword>
<accession>A0A5B8XC78</accession>
<feature type="coiled-coil region" evidence="1">
    <location>
        <begin position="575"/>
        <end position="640"/>
    </location>
</feature>
<feature type="region of interest" description="Disordered" evidence="2">
    <location>
        <begin position="724"/>
        <end position="764"/>
    </location>
</feature>
<feature type="compositionally biased region" description="Basic and acidic residues" evidence="2">
    <location>
        <begin position="1476"/>
        <end position="1487"/>
    </location>
</feature>
<feature type="region of interest" description="Disordered" evidence="2">
    <location>
        <begin position="127"/>
        <end position="156"/>
    </location>
</feature>
<dbReference type="EMBL" id="CP029077">
    <property type="protein sequence ID" value="QED22942.1"/>
    <property type="molecule type" value="Genomic_DNA"/>
</dbReference>
<name>A0A5B8XC78_9RICK</name>
<evidence type="ECO:0000256" key="1">
    <source>
        <dbReference type="SAM" id="Coils"/>
    </source>
</evidence>
<protein>
    <submittedName>
        <fullName evidence="3">Uncharacterized protein</fullName>
    </submittedName>
</protein>
<dbReference type="RefSeq" id="WP_146820249.1">
    <property type="nucleotide sequence ID" value="NZ_CP029077.1"/>
</dbReference>
<gene>
    <name evidence="3" type="ORF">Deia_00130</name>
</gene>
<organism evidence="3 4">
    <name type="scientific">Candidatus Deianiraea vastatrix</name>
    <dbReference type="NCBI Taxonomy" id="2163644"/>
    <lineage>
        <taxon>Bacteria</taxon>
        <taxon>Pseudomonadati</taxon>
        <taxon>Pseudomonadota</taxon>
        <taxon>Alphaproteobacteria</taxon>
        <taxon>Rickettsiales</taxon>
        <taxon>Candidatus Deianiraeaceae</taxon>
        <taxon>Candidatus Deianiraea</taxon>
    </lineage>
</organism>
<feature type="compositionally biased region" description="Polar residues" evidence="2">
    <location>
        <begin position="1463"/>
        <end position="1472"/>
    </location>
</feature>